<organism evidence="5">
    <name type="scientific">Nothobranchius korthausae</name>
    <dbReference type="NCBI Taxonomy" id="1143690"/>
    <lineage>
        <taxon>Eukaryota</taxon>
        <taxon>Metazoa</taxon>
        <taxon>Chordata</taxon>
        <taxon>Craniata</taxon>
        <taxon>Vertebrata</taxon>
        <taxon>Euteleostomi</taxon>
        <taxon>Actinopterygii</taxon>
        <taxon>Neopterygii</taxon>
        <taxon>Teleostei</taxon>
        <taxon>Neoteleostei</taxon>
        <taxon>Acanthomorphata</taxon>
        <taxon>Ovalentaria</taxon>
        <taxon>Atherinomorphae</taxon>
        <taxon>Cyprinodontiformes</taxon>
        <taxon>Nothobranchiidae</taxon>
        <taxon>Nothobranchius</taxon>
    </lineage>
</organism>
<dbReference type="EC" id="3.1.26.4" evidence="2"/>
<dbReference type="InterPro" id="IPR041588">
    <property type="entry name" value="Integrase_H2C2"/>
</dbReference>
<sequence>RVDLWHNNGGYNANVNSPPNATFTIQPPEQFDFSKPQQWEKWIRRFERFRLASNLHLSSEANQVNTLIYCMGDEADDILRGQALSDIQRQQKNIIYERARFNQRTQQANEAVDSFVTALYALAENRGYGTLHDELIRDRLVVGLRDISLAERLQMDKDLTLENAVNQARQSEVIKKQQTDIRGEHKLEIDAVTAKQREQKRSTFKPRRERGTPLDVLGMSRETICKGEQEIQENVYIIKDLHIALLSRPASVKLNLVCRADSIDMNVLNENYPKLCQGLGLMQQPYTIKLKPNAVPFSLATPRWVPIPLLGKVKRELERMESMGVISRVEEPTEWCAGMVPVPTKNDSVHICVCLTHLNEAVRREKYILPSVEQTLGSLAGAKVFSKLDANRGFWQVPLSPESAHYTTFITPFRRFHFNRLPFGIASAPEHFQCRMSVILNGLPGSAGAHNARLHTVLNKLQEAGVTLNLEKCDLSKQEVRFLGHVLSAAGVQPDPDKIRAVTAMKEPSNISEVRSFLGMVNQLGKFIPGLAEKDKPLRDLLSKKNQWVWSCAQQKAFHQLKGDLTSTPILALYDPNKELKLSADASSYGLGAVLFQQEGEQWRPVAYVSRSLTETEKRYAQVEKEALGLTWGCERFKDFLIGRHLLRDGPQTTRKALLTADALSRAPINHDPDSKATAELLEDTNIYVDEIVKCMPATPTYITQLKEQLKTDSICSDVMAFCQSSWPEYSHLTGPIKAYWPHRDTLTVHDNLLLKGTRLVIPTAMRHSVLIALHEGHQGMSRCRERARETVWWPGLSGQINELVKNCTICIKKRTNPVEPLMPSQLPERPWQKVGADLFTFNKSNNVLLVDDYSKFVEIAKLTPTRSEDFIVHLKSIFSRYGIPELLYSDNGPQFSSQQFKDFAAAYGFMHVTSSPGFAQSN</sequence>
<dbReference type="Pfam" id="PF00665">
    <property type="entry name" value="rve"/>
    <property type="match status" value="1"/>
</dbReference>
<evidence type="ECO:0000313" key="5">
    <source>
        <dbReference type="EMBL" id="SBQ48210.1"/>
    </source>
</evidence>
<accession>A0A1A8EM25</accession>
<dbReference type="Gene3D" id="1.10.340.70">
    <property type="match status" value="1"/>
</dbReference>
<dbReference type="AlphaFoldDB" id="A0A1A8EM25"/>
<evidence type="ECO:0000259" key="4">
    <source>
        <dbReference type="PROSITE" id="PS50994"/>
    </source>
</evidence>
<proteinExistence type="inferred from homology"/>
<dbReference type="PANTHER" id="PTHR37984">
    <property type="entry name" value="PROTEIN CBG26694"/>
    <property type="match status" value="1"/>
</dbReference>
<dbReference type="Gene3D" id="3.30.70.270">
    <property type="match status" value="2"/>
</dbReference>
<dbReference type="GO" id="GO:0003676">
    <property type="term" value="F:nucleic acid binding"/>
    <property type="evidence" value="ECO:0007669"/>
    <property type="project" value="InterPro"/>
</dbReference>
<dbReference type="GO" id="GO:0004523">
    <property type="term" value="F:RNA-DNA hybrid ribonuclease activity"/>
    <property type="evidence" value="ECO:0007669"/>
    <property type="project" value="UniProtKB-EC"/>
</dbReference>
<dbReference type="InterPro" id="IPR012337">
    <property type="entry name" value="RNaseH-like_sf"/>
</dbReference>
<evidence type="ECO:0000256" key="2">
    <source>
        <dbReference type="ARBA" id="ARBA00012180"/>
    </source>
</evidence>
<dbReference type="GO" id="GO:0015074">
    <property type="term" value="P:DNA integration"/>
    <property type="evidence" value="ECO:0007669"/>
    <property type="project" value="InterPro"/>
</dbReference>
<dbReference type="FunFam" id="3.10.20.370:FF:000001">
    <property type="entry name" value="Retrovirus-related Pol polyprotein from transposon 17.6-like protein"/>
    <property type="match status" value="1"/>
</dbReference>
<dbReference type="InterPro" id="IPR000477">
    <property type="entry name" value="RT_dom"/>
</dbReference>
<dbReference type="SUPFAM" id="SSF53098">
    <property type="entry name" value="Ribonuclease H-like"/>
    <property type="match status" value="1"/>
</dbReference>
<evidence type="ECO:0000256" key="1">
    <source>
        <dbReference type="ARBA" id="ARBA00010879"/>
    </source>
</evidence>
<dbReference type="EMBL" id="HAEC01005619">
    <property type="protein sequence ID" value="SBQ73696.1"/>
    <property type="molecule type" value="Transcribed_RNA"/>
</dbReference>
<dbReference type="PROSITE" id="PS50994">
    <property type="entry name" value="INTEGRASE"/>
    <property type="match status" value="1"/>
</dbReference>
<evidence type="ECO:0000313" key="6">
    <source>
        <dbReference type="EMBL" id="SBQ62032.1"/>
    </source>
</evidence>
<dbReference type="InterPro" id="IPR041577">
    <property type="entry name" value="RT_RNaseH_2"/>
</dbReference>
<dbReference type="Pfam" id="PF00078">
    <property type="entry name" value="RVT_1"/>
    <property type="match status" value="1"/>
</dbReference>
<dbReference type="Pfam" id="PF17921">
    <property type="entry name" value="Integrase_H2C2"/>
    <property type="match status" value="1"/>
</dbReference>
<dbReference type="InterPro" id="IPR043502">
    <property type="entry name" value="DNA/RNA_pol_sf"/>
</dbReference>
<protein>
    <recommendedName>
        <fullName evidence="3">Gypsy retrotransposon integrase-like protein 1</fullName>
        <ecNumber evidence="2">3.1.26.4</ecNumber>
    </recommendedName>
</protein>
<feature type="non-terminal residue" evidence="5">
    <location>
        <position position="1"/>
    </location>
</feature>
<dbReference type="InterPro" id="IPR050951">
    <property type="entry name" value="Retrovirus_Pol_polyprotein"/>
</dbReference>
<gene>
    <name evidence="5" type="primary">BX640584.1</name>
    <name evidence="6" type="synonym">Nfu_g_1_023666</name>
</gene>
<reference evidence="5" key="2">
    <citation type="submission" date="2016-06" db="EMBL/GenBank/DDBJ databases">
        <title>The genome of a short-lived fish provides insights into sex chromosome evolution and the genetic control of aging.</title>
        <authorList>
            <person name="Reichwald K."/>
            <person name="Felder M."/>
            <person name="Petzold A."/>
            <person name="Koch P."/>
            <person name="Groth M."/>
            <person name="Platzer M."/>
        </authorList>
    </citation>
    <scope>NUCLEOTIDE SEQUENCE</scope>
    <source>
        <tissue evidence="5">Brain</tissue>
    </source>
</reference>
<dbReference type="EMBL" id="HAEB01015505">
    <property type="protein sequence ID" value="SBQ62032.1"/>
    <property type="molecule type" value="Transcribed_RNA"/>
</dbReference>
<dbReference type="Gene3D" id="3.30.420.10">
    <property type="entry name" value="Ribonuclease H-like superfamily/Ribonuclease H"/>
    <property type="match status" value="1"/>
</dbReference>
<dbReference type="FunFam" id="1.10.340.70:FF:000003">
    <property type="entry name" value="Protein CBG25708"/>
    <property type="match status" value="1"/>
</dbReference>
<dbReference type="InterPro" id="IPR001584">
    <property type="entry name" value="Integrase_cat-core"/>
</dbReference>
<dbReference type="Pfam" id="PF17919">
    <property type="entry name" value="RT_RNaseH_2"/>
    <property type="match status" value="1"/>
</dbReference>
<dbReference type="SUPFAM" id="SSF56672">
    <property type="entry name" value="DNA/RNA polymerases"/>
    <property type="match status" value="1"/>
</dbReference>
<dbReference type="InterPro" id="IPR036397">
    <property type="entry name" value="RNaseH_sf"/>
</dbReference>
<dbReference type="CDD" id="cd01647">
    <property type="entry name" value="RT_LTR"/>
    <property type="match status" value="1"/>
</dbReference>
<feature type="domain" description="Integrase catalytic" evidence="4">
    <location>
        <begin position="827"/>
        <end position="923"/>
    </location>
</feature>
<comment type="similarity">
    <text evidence="1">Belongs to the beta type-B retroviral polymerase family. HERV class-II K(HML-2) pol subfamily.</text>
</comment>
<dbReference type="FunFam" id="3.30.70.270:FF:000026">
    <property type="entry name" value="Transposon Ty3-G Gag-Pol polyprotein"/>
    <property type="match status" value="1"/>
</dbReference>
<dbReference type="InterPro" id="IPR043128">
    <property type="entry name" value="Rev_trsase/Diguanyl_cyclase"/>
</dbReference>
<dbReference type="EMBL" id="HAEB01001698">
    <property type="protein sequence ID" value="SBQ48210.1"/>
    <property type="molecule type" value="Transcribed_RNA"/>
</dbReference>
<reference evidence="5" key="1">
    <citation type="submission" date="2016-05" db="EMBL/GenBank/DDBJ databases">
        <authorList>
            <person name="Lavstsen T."/>
            <person name="Jespersen J.S."/>
        </authorList>
    </citation>
    <scope>NUCLEOTIDE SEQUENCE</scope>
    <source>
        <tissue evidence="5">Brain</tissue>
    </source>
</reference>
<name>A0A1A8EM25_9TELE</name>
<feature type="non-terminal residue" evidence="5">
    <location>
        <position position="923"/>
    </location>
</feature>
<dbReference type="Gene3D" id="3.10.10.10">
    <property type="entry name" value="HIV Type 1 Reverse Transcriptase, subunit A, domain 1"/>
    <property type="match status" value="1"/>
</dbReference>
<evidence type="ECO:0000256" key="3">
    <source>
        <dbReference type="ARBA" id="ARBA00039658"/>
    </source>
</evidence>
<dbReference type="EMBL" id="HAEC01008367">
    <property type="protein sequence ID" value="SBQ76505.1"/>
    <property type="molecule type" value="Transcribed_RNA"/>
</dbReference>
<dbReference type="PANTHER" id="PTHR37984:SF9">
    <property type="entry name" value="INTEGRASE CATALYTIC DOMAIN-CONTAINING PROTEIN"/>
    <property type="match status" value="1"/>
</dbReference>